<keyword evidence="2 5" id="KW-0689">Ribosomal protein</keyword>
<dbReference type="STRING" id="551991.SAMN05192529_105155"/>
<dbReference type="Gene3D" id="2.30.170.40">
    <property type="entry name" value="Ribosomal protein L28/L24"/>
    <property type="match status" value="1"/>
</dbReference>
<dbReference type="GO" id="GO:0003735">
    <property type="term" value="F:structural constituent of ribosome"/>
    <property type="evidence" value="ECO:0007669"/>
    <property type="project" value="InterPro"/>
</dbReference>
<dbReference type="InterPro" id="IPR001383">
    <property type="entry name" value="Ribosomal_bL28_bact-type"/>
</dbReference>
<evidence type="ECO:0000313" key="6">
    <source>
        <dbReference type="EMBL" id="SDZ98451.1"/>
    </source>
</evidence>
<evidence type="ECO:0000256" key="2">
    <source>
        <dbReference type="ARBA" id="ARBA00022980"/>
    </source>
</evidence>
<dbReference type="HAMAP" id="MF_00373">
    <property type="entry name" value="Ribosomal_bL28"/>
    <property type="match status" value="1"/>
</dbReference>
<dbReference type="AlphaFoldDB" id="A0A1H3XHN0"/>
<gene>
    <name evidence="5" type="primary">rpmB</name>
    <name evidence="6" type="ORF">SAMN05192529_105155</name>
</gene>
<protein>
    <recommendedName>
        <fullName evidence="4 5">Large ribosomal subunit protein bL28</fullName>
    </recommendedName>
</protein>
<dbReference type="InterPro" id="IPR037147">
    <property type="entry name" value="Ribosomal_bL28_sf"/>
</dbReference>
<dbReference type="InterPro" id="IPR026569">
    <property type="entry name" value="Ribosomal_bL28"/>
</dbReference>
<dbReference type="OrthoDB" id="9805609at2"/>
<name>A0A1H3XHN0_9BACT</name>
<keyword evidence="3 5" id="KW-0687">Ribonucleoprotein</keyword>
<reference evidence="6 7" key="1">
    <citation type="submission" date="2016-10" db="EMBL/GenBank/DDBJ databases">
        <authorList>
            <person name="de Groot N.N."/>
        </authorList>
    </citation>
    <scope>NUCLEOTIDE SEQUENCE [LARGE SCALE GENOMIC DNA]</scope>
    <source>
        <strain evidence="6 7">Vu-144</strain>
    </source>
</reference>
<evidence type="ECO:0000256" key="4">
    <source>
        <dbReference type="ARBA" id="ARBA00035174"/>
    </source>
</evidence>
<dbReference type="SUPFAM" id="SSF143800">
    <property type="entry name" value="L28p-like"/>
    <property type="match status" value="1"/>
</dbReference>
<dbReference type="GO" id="GO:0006412">
    <property type="term" value="P:translation"/>
    <property type="evidence" value="ECO:0007669"/>
    <property type="project" value="UniProtKB-UniRule"/>
</dbReference>
<dbReference type="EMBL" id="FNQY01000005">
    <property type="protein sequence ID" value="SDZ98451.1"/>
    <property type="molecule type" value="Genomic_DNA"/>
</dbReference>
<evidence type="ECO:0000256" key="5">
    <source>
        <dbReference type="HAMAP-Rule" id="MF_00373"/>
    </source>
</evidence>
<dbReference type="GO" id="GO:0005840">
    <property type="term" value="C:ribosome"/>
    <property type="evidence" value="ECO:0007669"/>
    <property type="project" value="UniProtKB-KW"/>
</dbReference>
<keyword evidence="7" id="KW-1185">Reference proteome</keyword>
<dbReference type="PANTHER" id="PTHR13528:SF2">
    <property type="entry name" value="LARGE RIBOSOMAL SUBUNIT PROTEIN BL28M"/>
    <property type="match status" value="1"/>
</dbReference>
<dbReference type="RefSeq" id="WP_091395257.1">
    <property type="nucleotide sequence ID" value="NZ_FNQY01000005.1"/>
</dbReference>
<accession>A0A1H3XHN0</accession>
<dbReference type="NCBIfam" id="TIGR00009">
    <property type="entry name" value="L28"/>
    <property type="match status" value="1"/>
</dbReference>
<dbReference type="FunFam" id="2.30.170.40:FF:000001">
    <property type="entry name" value="50S ribosomal protein L28"/>
    <property type="match status" value="1"/>
</dbReference>
<proteinExistence type="inferred from homology"/>
<dbReference type="Proteomes" id="UP000199041">
    <property type="component" value="Unassembled WGS sequence"/>
</dbReference>
<comment type="similarity">
    <text evidence="1 5">Belongs to the bacterial ribosomal protein bL28 family.</text>
</comment>
<evidence type="ECO:0000256" key="3">
    <source>
        <dbReference type="ARBA" id="ARBA00023274"/>
    </source>
</evidence>
<dbReference type="GO" id="GO:1990904">
    <property type="term" value="C:ribonucleoprotein complex"/>
    <property type="evidence" value="ECO:0007669"/>
    <property type="project" value="UniProtKB-KW"/>
</dbReference>
<dbReference type="InterPro" id="IPR034704">
    <property type="entry name" value="Ribosomal_bL28/bL31-like_sf"/>
</dbReference>
<dbReference type="Pfam" id="PF00830">
    <property type="entry name" value="Ribosomal_L28"/>
    <property type="match status" value="1"/>
</dbReference>
<evidence type="ECO:0000313" key="7">
    <source>
        <dbReference type="Proteomes" id="UP000199041"/>
    </source>
</evidence>
<dbReference type="PANTHER" id="PTHR13528">
    <property type="entry name" value="39S RIBOSOMAL PROTEIN L28, MITOCHONDRIAL"/>
    <property type="match status" value="1"/>
</dbReference>
<sequence>MARVCQVTGKKPMVGNNVSHSNIKSKRRFLPNLQTKRFFYAEEDRWITLKVSADAIRTINKNGLDTVVKQLRADGVKI</sequence>
<evidence type="ECO:0000256" key="1">
    <source>
        <dbReference type="ARBA" id="ARBA00008760"/>
    </source>
</evidence>
<organism evidence="6 7">
    <name type="scientific">Arachidicoccus rhizosphaerae</name>
    <dbReference type="NCBI Taxonomy" id="551991"/>
    <lineage>
        <taxon>Bacteria</taxon>
        <taxon>Pseudomonadati</taxon>
        <taxon>Bacteroidota</taxon>
        <taxon>Chitinophagia</taxon>
        <taxon>Chitinophagales</taxon>
        <taxon>Chitinophagaceae</taxon>
        <taxon>Arachidicoccus</taxon>
    </lineage>
</organism>